<dbReference type="RefSeq" id="WP_390319861.1">
    <property type="nucleotide sequence ID" value="NZ_JBHSPB010000018.1"/>
</dbReference>
<protein>
    <submittedName>
        <fullName evidence="5">GntR family transcriptional regulator</fullName>
    </submittedName>
</protein>
<dbReference type="SUPFAM" id="SSF64288">
    <property type="entry name" value="Chorismate lyase-like"/>
    <property type="match status" value="1"/>
</dbReference>
<dbReference type="Gene3D" id="1.10.10.10">
    <property type="entry name" value="Winged helix-like DNA-binding domain superfamily/Winged helix DNA-binding domain"/>
    <property type="match status" value="1"/>
</dbReference>
<dbReference type="SUPFAM" id="SSF46785">
    <property type="entry name" value="Winged helix' DNA-binding domain"/>
    <property type="match status" value="1"/>
</dbReference>
<dbReference type="Gene3D" id="3.40.1410.10">
    <property type="entry name" value="Chorismate lyase-like"/>
    <property type="match status" value="1"/>
</dbReference>
<dbReference type="InterPro" id="IPR011663">
    <property type="entry name" value="UTRA"/>
</dbReference>
<dbReference type="CDD" id="cd07377">
    <property type="entry name" value="WHTH_GntR"/>
    <property type="match status" value="1"/>
</dbReference>
<dbReference type="InterPro" id="IPR036388">
    <property type="entry name" value="WH-like_DNA-bd_sf"/>
</dbReference>
<comment type="caution">
    <text evidence="5">The sequence shown here is derived from an EMBL/GenBank/DDBJ whole genome shotgun (WGS) entry which is preliminary data.</text>
</comment>
<name>A0ABW0ZAF4_9ACTN</name>
<evidence type="ECO:0000256" key="1">
    <source>
        <dbReference type="ARBA" id="ARBA00023015"/>
    </source>
</evidence>
<organism evidence="5 6">
    <name type="scientific">Streptomyces gamaensis</name>
    <dbReference type="NCBI Taxonomy" id="1763542"/>
    <lineage>
        <taxon>Bacteria</taxon>
        <taxon>Bacillati</taxon>
        <taxon>Actinomycetota</taxon>
        <taxon>Actinomycetes</taxon>
        <taxon>Kitasatosporales</taxon>
        <taxon>Streptomycetaceae</taxon>
        <taxon>Streptomyces</taxon>
    </lineage>
</organism>
<dbReference type="SMART" id="SM00866">
    <property type="entry name" value="UTRA"/>
    <property type="match status" value="1"/>
</dbReference>
<evidence type="ECO:0000259" key="4">
    <source>
        <dbReference type="PROSITE" id="PS50949"/>
    </source>
</evidence>
<dbReference type="InterPro" id="IPR050679">
    <property type="entry name" value="Bact_HTH_transcr_reg"/>
</dbReference>
<keyword evidence="3" id="KW-0804">Transcription</keyword>
<dbReference type="SMART" id="SM00345">
    <property type="entry name" value="HTH_GNTR"/>
    <property type="match status" value="1"/>
</dbReference>
<keyword evidence="1" id="KW-0805">Transcription regulation</keyword>
<dbReference type="PANTHER" id="PTHR44846">
    <property type="entry name" value="MANNOSYL-D-GLYCERATE TRANSPORT/METABOLISM SYSTEM REPRESSOR MNGR-RELATED"/>
    <property type="match status" value="1"/>
</dbReference>
<dbReference type="Pfam" id="PF07702">
    <property type="entry name" value="UTRA"/>
    <property type="match status" value="1"/>
</dbReference>
<evidence type="ECO:0000313" key="5">
    <source>
        <dbReference type="EMBL" id="MFC5723565.1"/>
    </source>
</evidence>
<sequence>MRQQPPPYRRFAETLRKRIESEEWKPGERLPSRARLAEECGVTDAVVRRAQEWLIAEGVLTGRAGSGTYVAAWRDRVRVVRSPEREQAGQAPFYADMAALGKRGTSESRTDGMVPATPDIATRLGIAEGDYCVRTSYEYLADGKPVQLVTSWEPYSLTAGSLVILPETGPLAGAGVVRRMAEIGITVAEVEERPEAGHAHAEEANLLGIQTGTLVTRVRRTYYSDDGRAVETADIVMPASLCEIIYRFPVTR</sequence>
<evidence type="ECO:0000313" key="6">
    <source>
        <dbReference type="Proteomes" id="UP001596083"/>
    </source>
</evidence>
<gene>
    <name evidence="5" type="ORF">ACFP1Z_25725</name>
</gene>
<feature type="domain" description="HTH gntR-type" evidence="4">
    <location>
        <begin position="5"/>
        <end position="73"/>
    </location>
</feature>
<dbReference type="EMBL" id="JBHSPB010000018">
    <property type="protein sequence ID" value="MFC5723565.1"/>
    <property type="molecule type" value="Genomic_DNA"/>
</dbReference>
<evidence type="ECO:0000256" key="2">
    <source>
        <dbReference type="ARBA" id="ARBA00023125"/>
    </source>
</evidence>
<dbReference type="Pfam" id="PF00392">
    <property type="entry name" value="GntR"/>
    <property type="match status" value="1"/>
</dbReference>
<keyword evidence="2" id="KW-0238">DNA-binding</keyword>
<dbReference type="PANTHER" id="PTHR44846:SF17">
    <property type="entry name" value="GNTR-FAMILY TRANSCRIPTIONAL REGULATOR"/>
    <property type="match status" value="1"/>
</dbReference>
<dbReference type="InterPro" id="IPR028978">
    <property type="entry name" value="Chorismate_lyase_/UTRA_dom_sf"/>
</dbReference>
<dbReference type="PROSITE" id="PS50949">
    <property type="entry name" value="HTH_GNTR"/>
    <property type="match status" value="1"/>
</dbReference>
<accession>A0ABW0ZAF4</accession>
<evidence type="ECO:0000256" key="3">
    <source>
        <dbReference type="ARBA" id="ARBA00023163"/>
    </source>
</evidence>
<keyword evidence="6" id="KW-1185">Reference proteome</keyword>
<dbReference type="InterPro" id="IPR000524">
    <property type="entry name" value="Tscrpt_reg_HTH_GntR"/>
</dbReference>
<dbReference type="Proteomes" id="UP001596083">
    <property type="component" value="Unassembled WGS sequence"/>
</dbReference>
<proteinExistence type="predicted"/>
<dbReference type="InterPro" id="IPR036390">
    <property type="entry name" value="WH_DNA-bd_sf"/>
</dbReference>
<reference evidence="6" key="1">
    <citation type="journal article" date="2019" name="Int. J. Syst. Evol. Microbiol.">
        <title>The Global Catalogue of Microorganisms (GCM) 10K type strain sequencing project: providing services to taxonomists for standard genome sequencing and annotation.</title>
        <authorList>
            <consortium name="The Broad Institute Genomics Platform"/>
            <consortium name="The Broad Institute Genome Sequencing Center for Infectious Disease"/>
            <person name="Wu L."/>
            <person name="Ma J."/>
        </authorList>
    </citation>
    <scope>NUCLEOTIDE SEQUENCE [LARGE SCALE GENOMIC DNA]</scope>
    <source>
        <strain evidence="6">CGMCC 4.7304</strain>
    </source>
</reference>